<dbReference type="Proteomes" id="UP000269721">
    <property type="component" value="Unassembled WGS sequence"/>
</dbReference>
<evidence type="ECO:0000313" key="2">
    <source>
        <dbReference type="Proteomes" id="UP000269721"/>
    </source>
</evidence>
<name>A0A4P9WBM8_9FUNG</name>
<keyword evidence="2" id="KW-1185">Reference proteome</keyword>
<evidence type="ECO:0000313" key="1">
    <source>
        <dbReference type="EMBL" id="RKO90029.1"/>
    </source>
</evidence>
<protein>
    <submittedName>
        <fullName evidence="1">Uncharacterized protein</fullName>
    </submittedName>
</protein>
<dbReference type="AlphaFoldDB" id="A0A4P9WBM8"/>
<dbReference type="EMBL" id="KZ995760">
    <property type="protein sequence ID" value="RKO90029.1"/>
    <property type="molecule type" value="Genomic_DNA"/>
</dbReference>
<reference evidence="2" key="1">
    <citation type="journal article" date="2018" name="Nat. Microbiol.">
        <title>Leveraging single-cell genomics to expand the fungal tree of life.</title>
        <authorList>
            <person name="Ahrendt S.R."/>
            <person name="Quandt C.A."/>
            <person name="Ciobanu D."/>
            <person name="Clum A."/>
            <person name="Salamov A."/>
            <person name="Andreopoulos B."/>
            <person name="Cheng J.F."/>
            <person name="Woyke T."/>
            <person name="Pelin A."/>
            <person name="Henrissat B."/>
            <person name="Reynolds N.K."/>
            <person name="Benny G.L."/>
            <person name="Smith M.E."/>
            <person name="James T.Y."/>
            <person name="Grigoriev I.V."/>
        </authorList>
    </citation>
    <scope>NUCLEOTIDE SEQUENCE [LARGE SCALE GENOMIC DNA]</scope>
</reference>
<accession>A0A4P9WBM8</accession>
<dbReference type="OrthoDB" id="2183274at2759"/>
<organism evidence="1 2">
    <name type="scientific">Blyttiomyces helicus</name>
    <dbReference type="NCBI Taxonomy" id="388810"/>
    <lineage>
        <taxon>Eukaryota</taxon>
        <taxon>Fungi</taxon>
        <taxon>Fungi incertae sedis</taxon>
        <taxon>Chytridiomycota</taxon>
        <taxon>Chytridiomycota incertae sedis</taxon>
        <taxon>Chytridiomycetes</taxon>
        <taxon>Chytridiomycetes incertae sedis</taxon>
        <taxon>Blyttiomyces</taxon>
    </lineage>
</organism>
<sequence length="355" mass="39062">MSYRSGGLMKSADWVSMERQDLVKAIGSCLRLAWRTGFGDAAQHGGGGVRASVQGRSALGLHSRRYQAVILTSFLIRSPHLRSHKCSLATLLIVLPPAPPSPTPQTAYAEPTLTAAEPSFHPVANHPPCRPPRPAAIAGRSPARHLAQILRPLPQLSILLPGLPARPLAPTQILMRRVRGKNRIDNCESDGIRAILFDHVFGGVLSLLKKDGIREHGPGMVLRELSCASEEFCSPKDAGRAVHRSIRSTYVPESGMAALDERWAPFETMFDLYLMNNWLSIDRVPRGAINTGIFKDWDLEMTPPSIIPSDFYRDMMATNDVRHKKQSALPPDDDGMLPPPLGLTFRLLEKRRGAS</sequence>
<gene>
    <name evidence="1" type="ORF">BDK51DRAFT_42015</name>
</gene>
<proteinExistence type="predicted"/>